<organism evidence="4">
    <name type="scientific">Anopheles sinensis</name>
    <name type="common">Mosquito</name>
    <dbReference type="NCBI Taxonomy" id="74873"/>
    <lineage>
        <taxon>Eukaryota</taxon>
        <taxon>Metazoa</taxon>
        <taxon>Ecdysozoa</taxon>
        <taxon>Arthropoda</taxon>
        <taxon>Hexapoda</taxon>
        <taxon>Insecta</taxon>
        <taxon>Pterygota</taxon>
        <taxon>Neoptera</taxon>
        <taxon>Endopterygota</taxon>
        <taxon>Diptera</taxon>
        <taxon>Nematocera</taxon>
        <taxon>Culicoidea</taxon>
        <taxon>Culicidae</taxon>
        <taxon>Anophelinae</taxon>
        <taxon>Anopheles</taxon>
    </lineage>
</organism>
<proteinExistence type="predicted"/>
<dbReference type="GO" id="GO:0043235">
    <property type="term" value="C:receptor complex"/>
    <property type="evidence" value="ECO:0007669"/>
    <property type="project" value="TreeGrafter"/>
</dbReference>
<gene>
    <name evidence="4" type="ORF">ZHAS_00004135</name>
</gene>
<dbReference type="SUPFAM" id="SSF56112">
    <property type="entry name" value="Protein kinase-like (PK-like)"/>
    <property type="match status" value="1"/>
</dbReference>
<dbReference type="InterPro" id="IPR001245">
    <property type="entry name" value="Ser-Thr/Tyr_kinase_cat_dom"/>
</dbReference>
<dbReference type="PANTHER" id="PTHR24416">
    <property type="entry name" value="TYROSINE-PROTEIN KINASE RECEPTOR"/>
    <property type="match status" value="1"/>
</dbReference>
<dbReference type="InterPro" id="IPR017441">
    <property type="entry name" value="Protein_kinase_ATP_BS"/>
</dbReference>
<dbReference type="InterPro" id="IPR050122">
    <property type="entry name" value="RTK"/>
</dbReference>
<dbReference type="Proteomes" id="UP000030765">
    <property type="component" value="Unassembled WGS sequence"/>
</dbReference>
<comment type="subcellular location">
    <subcellularLocation>
        <location evidence="1">Membrane</location>
        <topology evidence="1">Single-pass membrane protein</topology>
    </subcellularLocation>
</comment>
<keyword evidence="2" id="KW-0067">ATP-binding</keyword>
<evidence type="ECO:0000313" key="6">
    <source>
        <dbReference type="Proteomes" id="UP000030765"/>
    </source>
</evidence>
<protein>
    <submittedName>
        <fullName evidence="4">AGAP008813-PA-like protein</fullName>
    </submittedName>
</protein>
<keyword evidence="6" id="KW-1185">Reference proteome</keyword>
<name>A0A084VG71_ANOSI</name>
<dbReference type="VEuPathDB" id="VectorBase:ASIC004135"/>
<reference evidence="5" key="2">
    <citation type="submission" date="2020-05" db="UniProtKB">
        <authorList>
            <consortium name="EnsemblMetazoa"/>
        </authorList>
    </citation>
    <scope>IDENTIFICATION</scope>
</reference>
<keyword evidence="2" id="KW-0547">Nucleotide-binding</keyword>
<dbReference type="AlphaFoldDB" id="A0A084VG71"/>
<dbReference type="GO" id="GO:0005886">
    <property type="term" value="C:plasma membrane"/>
    <property type="evidence" value="ECO:0007669"/>
    <property type="project" value="TreeGrafter"/>
</dbReference>
<dbReference type="GO" id="GO:0005524">
    <property type="term" value="F:ATP binding"/>
    <property type="evidence" value="ECO:0007669"/>
    <property type="project" value="UniProtKB-UniRule"/>
</dbReference>
<evidence type="ECO:0000256" key="1">
    <source>
        <dbReference type="ARBA" id="ARBA00004167"/>
    </source>
</evidence>
<evidence type="ECO:0000259" key="3">
    <source>
        <dbReference type="PROSITE" id="PS50011"/>
    </source>
</evidence>
<sequence length="165" mass="18358">MMFTILLVTGVAIVLTLSSIMAFRCRKKRNQPSVTINEYPLEDIRNRIPIVIPKEYEFSREKLCLLEKIGEGEFGIVRKATAQNILVTEPETVVAVKMVKTTCSPDVCDSLVSELQMLIHVGQHLNVVNFLGAVPMNACSSEYRVAIMPEVNRSSVKLFASQGIS</sequence>
<dbReference type="STRING" id="74873.A0A084VG71"/>
<dbReference type="PROSITE" id="PS50011">
    <property type="entry name" value="PROTEIN_KINASE_DOM"/>
    <property type="match status" value="1"/>
</dbReference>
<dbReference type="PANTHER" id="PTHR24416:SF611">
    <property type="entry name" value="TYROSINE-PROTEIN KINASE TRANSMEMBRANE RECEPTOR ROR"/>
    <property type="match status" value="1"/>
</dbReference>
<reference evidence="4 6" key="1">
    <citation type="journal article" date="2014" name="BMC Genomics">
        <title>Genome sequence of Anopheles sinensis provides insight into genetics basis of mosquito competence for malaria parasites.</title>
        <authorList>
            <person name="Zhou D."/>
            <person name="Zhang D."/>
            <person name="Ding G."/>
            <person name="Shi L."/>
            <person name="Hou Q."/>
            <person name="Ye Y."/>
            <person name="Xu Y."/>
            <person name="Zhou H."/>
            <person name="Xiong C."/>
            <person name="Li S."/>
            <person name="Yu J."/>
            <person name="Hong S."/>
            <person name="Yu X."/>
            <person name="Zou P."/>
            <person name="Chen C."/>
            <person name="Chang X."/>
            <person name="Wang W."/>
            <person name="Lv Y."/>
            <person name="Sun Y."/>
            <person name="Ma L."/>
            <person name="Shen B."/>
            <person name="Zhu C."/>
        </authorList>
    </citation>
    <scope>NUCLEOTIDE SEQUENCE [LARGE SCALE GENOMIC DNA]</scope>
</reference>
<dbReference type="Pfam" id="PF07714">
    <property type="entry name" value="PK_Tyr_Ser-Thr"/>
    <property type="match status" value="1"/>
</dbReference>
<dbReference type="EMBL" id="ATLV01012687">
    <property type="status" value="NOT_ANNOTATED_CDS"/>
    <property type="molecule type" value="Genomic_DNA"/>
</dbReference>
<evidence type="ECO:0000313" key="4">
    <source>
        <dbReference type="EMBL" id="KFB36965.1"/>
    </source>
</evidence>
<dbReference type="EnsemblMetazoa" id="ASIC004135-RA">
    <property type="protein sequence ID" value="ASIC004135-PA"/>
    <property type="gene ID" value="ASIC004135"/>
</dbReference>
<feature type="domain" description="Protein kinase" evidence="3">
    <location>
        <begin position="63"/>
        <end position="165"/>
    </location>
</feature>
<dbReference type="InterPro" id="IPR000719">
    <property type="entry name" value="Prot_kinase_dom"/>
</dbReference>
<dbReference type="EMBL" id="KE524808">
    <property type="protein sequence ID" value="KFB36965.1"/>
    <property type="molecule type" value="Genomic_DNA"/>
</dbReference>
<dbReference type="GO" id="GO:0007169">
    <property type="term" value="P:cell surface receptor protein tyrosine kinase signaling pathway"/>
    <property type="evidence" value="ECO:0007669"/>
    <property type="project" value="TreeGrafter"/>
</dbReference>
<accession>A0A084VG71</accession>
<dbReference type="Gene3D" id="3.30.200.20">
    <property type="entry name" value="Phosphorylase Kinase, domain 1"/>
    <property type="match status" value="1"/>
</dbReference>
<evidence type="ECO:0000256" key="2">
    <source>
        <dbReference type="PROSITE-ProRule" id="PRU10141"/>
    </source>
</evidence>
<dbReference type="OrthoDB" id="6077854at2759"/>
<dbReference type="InterPro" id="IPR011009">
    <property type="entry name" value="Kinase-like_dom_sf"/>
</dbReference>
<dbReference type="PROSITE" id="PS00107">
    <property type="entry name" value="PROTEIN_KINASE_ATP"/>
    <property type="match status" value="1"/>
</dbReference>
<evidence type="ECO:0000313" key="5">
    <source>
        <dbReference type="EnsemblMetazoa" id="ASIC004135-PA"/>
    </source>
</evidence>
<feature type="binding site" evidence="2">
    <location>
        <position position="97"/>
    </location>
    <ligand>
        <name>ATP</name>
        <dbReference type="ChEBI" id="CHEBI:30616"/>
    </ligand>
</feature>
<dbReference type="GO" id="GO:0004714">
    <property type="term" value="F:transmembrane receptor protein tyrosine kinase activity"/>
    <property type="evidence" value="ECO:0007669"/>
    <property type="project" value="TreeGrafter"/>
</dbReference>